<feature type="binding site" evidence="11">
    <location>
        <position position="188"/>
    </location>
    <ligand>
        <name>FMN</name>
        <dbReference type="ChEBI" id="CHEBI:58210"/>
    </ligand>
</feature>
<evidence type="ECO:0000256" key="8">
    <source>
        <dbReference type="ARBA" id="ARBA00023229"/>
    </source>
</evidence>
<feature type="binding site" evidence="11">
    <location>
        <begin position="97"/>
        <end position="99"/>
    </location>
    <ligand>
        <name>substrate</name>
    </ligand>
</feature>
<dbReference type="PIRSF" id="PIRSF003314">
    <property type="entry name" value="IPP_isomerase"/>
    <property type="match status" value="1"/>
</dbReference>
<organism evidence="13 14">
    <name type="scientific">Macrococcus equipercicus</name>
    <dbReference type="NCBI Taxonomy" id="69967"/>
    <lineage>
        <taxon>Bacteria</taxon>
        <taxon>Bacillati</taxon>
        <taxon>Bacillota</taxon>
        <taxon>Bacilli</taxon>
        <taxon>Bacillales</taxon>
        <taxon>Staphylococcaceae</taxon>
        <taxon>Macrococcus</taxon>
    </lineage>
</organism>
<evidence type="ECO:0000313" key="13">
    <source>
        <dbReference type="EMBL" id="KAA1039592.1"/>
    </source>
</evidence>
<feature type="binding site" evidence="11">
    <location>
        <position position="157"/>
    </location>
    <ligand>
        <name>Mg(2+)</name>
        <dbReference type="ChEBI" id="CHEBI:18420"/>
    </ligand>
</feature>
<evidence type="ECO:0000256" key="10">
    <source>
        <dbReference type="ARBA" id="ARBA00025810"/>
    </source>
</evidence>
<comment type="caution">
    <text evidence="13">The sequence shown here is derived from an EMBL/GenBank/DDBJ whole genome shotgun (WGS) entry which is preliminary data.</text>
</comment>
<feature type="domain" description="FMN-dependent dehydrogenase" evidence="12">
    <location>
        <begin position="168"/>
        <end position="328"/>
    </location>
</feature>
<sequence length="346" mass="38120">MNSETNKRARRKNEHIQLAIDHPGASSSDFDDVRFVHQSIPCIDVDQVFLSSMVGSLTFDHPLYINAMTGGSSRAGKINEKLAIVARETNIAMAVGSMHAALKDDTLSESYTIVRAQNPQGIIFSNVGADVSVELALKAVEMIKADALQIHVNAPQELIMPEGNRQFSSWLSTIEEIVKQVEVPVIVKEVGFGMSQETFSQLRHIGVNIVDVSGRGGTDFIHIENERRSLKEMTYLTGWGQSTVVSLLEARSSPDFDVLASGGIRHPLDAVKCYALGAKAVGMSRTMLLLIEEQGVEGAIQYIESFKEQLTIIAAMLNARNLQELKERPIVFSPELLSWQEQRGLQ</sequence>
<dbReference type="SUPFAM" id="SSF51395">
    <property type="entry name" value="FMN-linked oxidoreductases"/>
    <property type="match status" value="1"/>
</dbReference>
<proteinExistence type="inferred from homology"/>
<evidence type="ECO:0000256" key="6">
    <source>
        <dbReference type="ARBA" id="ARBA00022842"/>
    </source>
</evidence>
<evidence type="ECO:0000256" key="5">
    <source>
        <dbReference type="ARBA" id="ARBA00022723"/>
    </source>
</evidence>
<evidence type="ECO:0000256" key="1">
    <source>
        <dbReference type="ARBA" id="ARBA00001917"/>
    </source>
</evidence>
<evidence type="ECO:0000256" key="11">
    <source>
        <dbReference type="HAMAP-Rule" id="MF_00354"/>
    </source>
</evidence>
<keyword evidence="4 11" id="KW-0288">FMN</keyword>
<dbReference type="Proteomes" id="UP000295735">
    <property type="component" value="Unassembled WGS sequence"/>
</dbReference>
<comment type="cofactor">
    <cofactor evidence="1 11">
        <name>FMN</name>
        <dbReference type="ChEBI" id="CHEBI:58210"/>
    </cofactor>
</comment>
<comment type="function">
    <text evidence="11">Involved in the biosynthesis of isoprenoids. Catalyzes the 1,3-allylic rearrangement of the homoallylic substrate isopentenyl (IPP) to its allylic isomer, dimethylallyl diphosphate (DMAPP).</text>
</comment>
<feature type="binding site" evidence="11">
    <location>
        <begin position="263"/>
        <end position="265"/>
    </location>
    <ligand>
        <name>FMN</name>
        <dbReference type="ChEBI" id="CHEBI:58210"/>
    </ligand>
</feature>
<comment type="subcellular location">
    <subcellularLocation>
        <location evidence="11">Cytoplasm</location>
    </subcellularLocation>
</comment>
<keyword evidence="2 11" id="KW-0963">Cytoplasm</keyword>
<feature type="binding site" evidence="11">
    <location>
        <position position="156"/>
    </location>
    <ligand>
        <name>substrate</name>
    </ligand>
</feature>
<dbReference type="Pfam" id="PF01070">
    <property type="entry name" value="FMN_dh"/>
    <property type="match status" value="1"/>
</dbReference>
<feature type="binding site" evidence="11">
    <location>
        <position position="97"/>
    </location>
    <ligand>
        <name>FMN</name>
        <dbReference type="ChEBI" id="CHEBI:58210"/>
    </ligand>
</feature>
<keyword evidence="8 11" id="KW-0414">Isoprene biosynthesis</keyword>
<dbReference type="EMBL" id="SCWC02000003">
    <property type="protein sequence ID" value="KAA1039592.1"/>
    <property type="molecule type" value="Genomic_DNA"/>
</dbReference>
<gene>
    <name evidence="11" type="primary">fni</name>
    <name evidence="13" type="ORF">ERX35_005825</name>
</gene>
<evidence type="ECO:0000256" key="3">
    <source>
        <dbReference type="ARBA" id="ARBA00022630"/>
    </source>
</evidence>
<feature type="binding site" evidence="11">
    <location>
        <position position="218"/>
    </location>
    <ligand>
        <name>FMN</name>
        <dbReference type="ChEBI" id="CHEBI:58210"/>
    </ligand>
</feature>
<comment type="cofactor">
    <cofactor evidence="11">
        <name>NADPH</name>
        <dbReference type="ChEBI" id="CHEBI:57783"/>
    </cofactor>
</comment>
<comment type="catalytic activity">
    <reaction evidence="11">
        <text>isopentenyl diphosphate = dimethylallyl diphosphate</text>
        <dbReference type="Rhea" id="RHEA:23284"/>
        <dbReference type="ChEBI" id="CHEBI:57623"/>
        <dbReference type="ChEBI" id="CHEBI:128769"/>
        <dbReference type="EC" id="5.3.3.2"/>
    </reaction>
</comment>
<dbReference type="InterPro" id="IPR000262">
    <property type="entry name" value="FMN-dep_DH"/>
</dbReference>
<dbReference type="HAMAP" id="MF_00354">
    <property type="entry name" value="Idi_2"/>
    <property type="match status" value="1"/>
</dbReference>
<evidence type="ECO:0000256" key="9">
    <source>
        <dbReference type="ARBA" id="ARBA00023235"/>
    </source>
</evidence>
<evidence type="ECO:0000259" key="12">
    <source>
        <dbReference type="Pfam" id="PF01070"/>
    </source>
</evidence>
<comment type="caution">
    <text evidence="11">Lacks conserved residue(s) required for the propagation of feature annotation.</text>
</comment>
<comment type="similarity">
    <text evidence="11">Belongs to the IPP isomerase type 2 family.</text>
</comment>
<dbReference type="Gene3D" id="3.20.20.70">
    <property type="entry name" value="Aldolase class I"/>
    <property type="match status" value="1"/>
</dbReference>
<accession>A0ABQ6R8Y3</accession>
<keyword evidence="7 11" id="KW-0521">NADP</keyword>
<evidence type="ECO:0000256" key="4">
    <source>
        <dbReference type="ARBA" id="ARBA00022643"/>
    </source>
</evidence>
<dbReference type="PANTHER" id="PTHR43665">
    <property type="entry name" value="ISOPENTENYL-DIPHOSPHATE DELTA-ISOMERASE"/>
    <property type="match status" value="1"/>
</dbReference>
<dbReference type="PANTHER" id="PTHR43665:SF1">
    <property type="entry name" value="ISOPENTENYL-DIPHOSPHATE DELTA-ISOMERASE"/>
    <property type="match status" value="1"/>
</dbReference>
<evidence type="ECO:0000256" key="2">
    <source>
        <dbReference type="ARBA" id="ARBA00022490"/>
    </source>
</evidence>
<evidence type="ECO:0000313" key="14">
    <source>
        <dbReference type="Proteomes" id="UP000295735"/>
    </source>
</evidence>
<feature type="binding site" evidence="11">
    <location>
        <begin position="67"/>
        <end position="69"/>
    </location>
    <ligand>
        <name>FMN</name>
        <dbReference type="ChEBI" id="CHEBI:58210"/>
    </ligand>
</feature>
<feature type="binding site" evidence="11">
    <location>
        <begin position="284"/>
        <end position="285"/>
    </location>
    <ligand>
        <name>FMN</name>
        <dbReference type="ChEBI" id="CHEBI:58210"/>
    </ligand>
</feature>
<feature type="binding site" evidence="11">
    <location>
        <position position="213"/>
    </location>
    <ligand>
        <name>FMN</name>
        <dbReference type="ChEBI" id="CHEBI:58210"/>
    </ligand>
</feature>
<keyword evidence="3 11" id="KW-0285">Flavoprotein</keyword>
<protein>
    <recommendedName>
        <fullName evidence="11">Isopentenyl-diphosphate delta-isomerase</fullName>
        <shortName evidence="11">IPP isomerase</shortName>
        <ecNumber evidence="11">5.3.3.2</ecNumber>
    </recommendedName>
    <alternativeName>
        <fullName evidence="11">Isopentenyl diphosphate:dimethylallyl diphosphate isomerase</fullName>
    </alternativeName>
    <alternativeName>
        <fullName evidence="11">Isopentenyl pyrophosphate isomerase</fullName>
    </alternativeName>
    <alternativeName>
        <fullName evidence="11">Type 2 isopentenyl diphosphate isomerase</fullName>
        <shortName evidence="11">IDI-2</shortName>
    </alternativeName>
</protein>
<dbReference type="InterPro" id="IPR013785">
    <property type="entry name" value="Aldolase_TIM"/>
</dbReference>
<dbReference type="RefSeq" id="WP_149458986.1">
    <property type="nucleotide sequence ID" value="NZ_SCWC02000003.1"/>
</dbReference>
<name>A0ABQ6R8Y3_9STAP</name>
<keyword evidence="6 11" id="KW-0460">Magnesium</keyword>
<dbReference type="NCBIfam" id="TIGR02151">
    <property type="entry name" value="IPP_isom_2"/>
    <property type="match status" value="1"/>
</dbReference>
<dbReference type="GO" id="GO:0004452">
    <property type="term" value="F:isopentenyl-diphosphate delta-isomerase activity"/>
    <property type="evidence" value="ECO:0007669"/>
    <property type="project" value="UniProtKB-EC"/>
</dbReference>
<keyword evidence="9 11" id="KW-0413">Isomerase</keyword>
<dbReference type="CDD" id="cd02811">
    <property type="entry name" value="IDI-2_FMN"/>
    <property type="match status" value="1"/>
</dbReference>
<comment type="subunit">
    <text evidence="10 11">Homooctamer. Dimer of tetramers.</text>
</comment>
<dbReference type="EC" id="5.3.3.2" evidence="11"/>
<feature type="binding site" evidence="11">
    <location>
        <begin position="11"/>
        <end position="12"/>
    </location>
    <ligand>
        <name>substrate</name>
    </ligand>
</feature>
<evidence type="ECO:0000256" key="7">
    <source>
        <dbReference type="ARBA" id="ARBA00022857"/>
    </source>
</evidence>
<feature type="binding site" evidence="11">
    <location>
        <position position="126"/>
    </location>
    <ligand>
        <name>FMN</name>
        <dbReference type="ChEBI" id="CHEBI:58210"/>
    </ligand>
</feature>
<keyword evidence="14" id="KW-1185">Reference proteome</keyword>
<comment type="cofactor">
    <cofactor evidence="11">
        <name>Mg(2+)</name>
        <dbReference type="ChEBI" id="CHEBI:18420"/>
    </cofactor>
</comment>
<dbReference type="InterPro" id="IPR011179">
    <property type="entry name" value="IPdP_isomerase"/>
</dbReference>
<reference evidence="13 14" key="1">
    <citation type="submission" date="2019-09" db="EMBL/GenBank/DDBJ databases">
        <authorList>
            <person name="Mazhar S."/>
            <person name="Altermann E."/>
            <person name="Hill C."/>
            <person name="Mcauliffe O."/>
        </authorList>
    </citation>
    <scope>NUCLEOTIDE SEQUENCE [LARGE SCALE GENOMIC DNA]</scope>
    <source>
        <strain evidence="13 14">ATCC 51831</strain>
    </source>
</reference>
<keyword evidence="5 11" id="KW-0479">Metal-binding</keyword>